<dbReference type="InterPro" id="IPR000639">
    <property type="entry name" value="Epox_hydrolase-like"/>
</dbReference>
<reference evidence="3 4" key="1">
    <citation type="submission" date="2018-11" db="EMBL/GenBank/DDBJ databases">
        <authorList>
            <person name="Mardanov A.V."/>
            <person name="Ravin N.V."/>
            <person name="Dedysh S.N."/>
        </authorList>
    </citation>
    <scope>NUCLEOTIDE SEQUENCE [LARGE SCALE GENOMIC DNA]</scope>
    <source>
        <strain evidence="3 4">AF10</strain>
    </source>
</reference>
<evidence type="ECO:0000256" key="1">
    <source>
        <dbReference type="ARBA" id="ARBA00022801"/>
    </source>
</evidence>
<comment type="caution">
    <text evidence="3">The sequence shown here is derived from an EMBL/GenBank/DDBJ whole genome shotgun (WGS) entry which is preliminary data.</text>
</comment>
<dbReference type="InterPro" id="IPR029058">
    <property type="entry name" value="AB_hydrolase_fold"/>
</dbReference>
<sequence length="333" mass="36682">MLAKTVRAGLAATLLFPLGGQCVAQHTLKKSAPGNAISDSDLVKTLPGFQNESVEVNGVRLHYVAGGHGSPILLLPGWPETWWAYRKIMPRLAKDHRVLSIDLRGMGSSSRPADGYDKKTMANDIAQLLVKLQYDKAIVVGHDIGAMVAFSLAENHPDQVEKLVMLDSSHPSPAYLSLALLPSPGTFGEKVDDDHPYFWWFAFHQVKGLPEQLLEGRAGLEQEWFFHYMLKDESSITPKDRAVYAAAYSSRDSIRASNAWYQAFDQDIKDYASYQTLSMPVLGVGGPSYTRLKALLDLKAPGSLTVRVAGSGHFIAEEKPLELLGFLDKFLKP</sequence>
<dbReference type="InterPro" id="IPR000073">
    <property type="entry name" value="AB_hydrolase_1"/>
</dbReference>
<dbReference type="PRINTS" id="PR00412">
    <property type="entry name" value="EPOXHYDRLASE"/>
</dbReference>
<name>A0A4Q0T1G7_9BACT</name>
<evidence type="ECO:0000313" key="4">
    <source>
        <dbReference type="Proteomes" id="UP000289437"/>
    </source>
</evidence>
<feature type="domain" description="AB hydrolase-1" evidence="2">
    <location>
        <begin position="71"/>
        <end position="191"/>
    </location>
</feature>
<gene>
    <name evidence="3" type="ORF">GRAN_4485</name>
</gene>
<organism evidence="3 4">
    <name type="scientific">Granulicella sibirica</name>
    <dbReference type="NCBI Taxonomy" id="2479048"/>
    <lineage>
        <taxon>Bacteria</taxon>
        <taxon>Pseudomonadati</taxon>
        <taxon>Acidobacteriota</taxon>
        <taxon>Terriglobia</taxon>
        <taxon>Terriglobales</taxon>
        <taxon>Acidobacteriaceae</taxon>
        <taxon>Granulicella</taxon>
    </lineage>
</organism>
<dbReference type="PANTHER" id="PTHR43329">
    <property type="entry name" value="EPOXIDE HYDROLASE"/>
    <property type="match status" value="1"/>
</dbReference>
<dbReference type="Gene3D" id="3.40.50.1820">
    <property type="entry name" value="alpha/beta hydrolase"/>
    <property type="match status" value="1"/>
</dbReference>
<protein>
    <submittedName>
        <fullName evidence="3">Putative hydrolase</fullName>
    </submittedName>
</protein>
<reference evidence="4" key="2">
    <citation type="submission" date="2019-02" db="EMBL/GenBank/DDBJ databases">
        <title>Granulicella sibirica sp. nov., a psychrotolerant acidobacterium isolated from an organic soil layer in forested tundra, West Siberia.</title>
        <authorList>
            <person name="Oshkin I.Y."/>
            <person name="Kulichevskaya I.S."/>
            <person name="Rijpstra W.I.C."/>
            <person name="Sinninghe Damste J.S."/>
            <person name="Rakitin A.L."/>
            <person name="Ravin N.V."/>
            <person name="Dedysh S.N."/>
        </authorList>
    </citation>
    <scope>NUCLEOTIDE SEQUENCE [LARGE SCALE GENOMIC DNA]</scope>
    <source>
        <strain evidence="4">AF10</strain>
    </source>
</reference>
<evidence type="ECO:0000259" key="2">
    <source>
        <dbReference type="Pfam" id="PF00561"/>
    </source>
</evidence>
<dbReference type="Proteomes" id="UP000289437">
    <property type="component" value="Unassembled WGS sequence"/>
</dbReference>
<accession>A0A4Q0T1G7</accession>
<keyword evidence="4" id="KW-1185">Reference proteome</keyword>
<dbReference type="EMBL" id="RDSM01000003">
    <property type="protein sequence ID" value="RXH55381.1"/>
    <property type="molecule type" value="Genomic_DNA"/>
</dbReference>
<evidence type="ECO:0000313" key="3">
    <source>
        <dbReference type="EMBL" id="RXH55381.1"/>
    </source>
</evidence>
<dbReference type="SUPFAM" id="SSF53474">
    <property type="entry name" value="alpha/beta-Hydrolases"/>
    <property type="match status" value="1"/>
</dbReference>
<proteinExistence type="predicted"/>
<dbReference type="RefSeq" id="WP_206662815.1">
    <property type="nucleotide sequence ID" value="NZ_RDSM01000003.1"/>
</dbReference>
<dbReference type="Pfam" id="PF00561">
    <property type="entry name" value="Abhydrolase_1"/>
    <property type="match status" value="1"/>
</dbReference>
<dbReference type="PRINTS" id="PR00111">
    <property type="entry name" value="ABHYDROLASE"/>
</dbReference>
<dbReference type="AlphaFoldDB" id="A0A4Q0T1G7"/>
<dbReference type="GO" id="GO:0016787">
    <property type="term" value="F:hydrolase activity"/>
    <property type="evidence" value="ECO:0007669"/>
    <property type="project" value="UniProtKB-KW"/>
</dbReference>
<keyword evidence="1 3" id="KW-0378">Hydrolase</keyword>